<protein>
    <recommendedName>
        <fullName evidence="7">EamA domain-containing protein</fullName>
    </recommendedName>
</protein>
<evidence type="ECO:0000256" key="1">
    <source>
        <dbReference type="ARBA" id="ARBA00004127"/>
    </source>
</evidence>
<proteinExistence type="predicted"/>
<organism evidence="4 6">
    <name type="scientific">Enterococcus silesiacus</name>
    <dbReference type="NCBI Taxonomy" id="332949"/>
    <lineage>
        <taxon>Bacteria</taxon>
        <taxon>Bacillati</taxon>
        <taxon>Bacillota</taxon>
        <taxon>Bacilli</taxon>
        <taxon>Lactobacillales</taxon>
        <taxon>Enterococcaceae</taxon>
        <taxon>Enterococcus</taxon>
    </lineage>
</organism>
<dbReference type="RefSeq" id="WP_071878650.1">
    <property type="nucleotide sequence ID" value="NZ_JXLC01000023.1"/>
</dbReference>
<feature type="transmembrane region" description="Helical" evidence="2">
    <location>
        <begin position="94"/>
        <end position="113"/>
    </location>
</feature>
<feature type="transmembrane region" description="Helical" evidence="2">
    <location>
        <begin position="36"/>
        <end position="60"/>
    </location>
</feature>
<feature type="transmembrane region" description="Helical" evidence="2">
    <location>
        <begin position="67"/>
        <end position="88"/>
    </location>
</feature>
<dbReference type="OrthoDB" id="2199758at2"/>
<evidence type="ECO:0008006" key="7">
    <source>
        <dbReference type="Google" id="ProtNLM"/>
    </source>
</evidence>
<dbReference type="Proteomes" id="UP000183039">
    <property type="component" value="Unassembled WGS sequence"/>
</dbReference>
<dbReference type="Gene3D" id="1.10.3730.20">
    <property type="match status" value="1"/>
</dbReference>
<dbReference type="SUPFAM" id="SSF103481">
    <property type="entry name" value="Multidrug resistance efflux transporter EmrE"/>
    <property type="match status" value="1"/>
</dbReference>
<dbReference type="EMBL" id="JXLC01000023">
    <property type="protein sequence ID" value="OJG89344.1"/>
    <property type="molecule type" value="Genomic_DNA"/>
</dbReference>
<name>A0A0S3KGK5_9ENTE</name>
<keyword evidence="2" id="KW-0812">Transmembrane</keyword>
<dbReference type="EMBL" id="CP013614">
    <property type="protein sequence ID" value="ALS03193.1"/>
    <property type="molecule type" value="Genomic_DNA"/>
</dbReference>
<dbReference type="InterPro" id="IPR037185">
    <property type="entry name" value="EmrE-like"/>
</dbReference>
<comment type="subcellular location">
    <subcellularLocation>
        <location evidence="1">Endomembrane system</location>
        <topology evidence="1">Multi-pass membrane protein</topology>
    </subcellularLocation>
</comment>
<evidence type="ECO:0000313" key="4">
    <source>
        <dbReference type="EMBL" id="OJG89344.1"/>
    </source>
</evidence>
<reference evidence="3 5" key="2">
    <citation type="submission" date="2015-12" db="EMBL/GenBank/DDBJ databases">
        <authorList>
            <person name="Lauer A."/>
            <person name="Humrighouse B."/>
            <person name="Loparev V."/>
            <person name="Shewmaker P.L."/>
            <person name="Whitney A.M."/>
            <person name="McLaughlin R.W."/>
        </authorList>
    </citation>
    <scope>NUCLEOTIDE SEQUENCE [LARGE SCALE GENOMIC DNA]</scope>
    <source>
        <strain evidence="3 5">LMG 23085</strain>
    </source>
</reference>
<keyword evidence="2" id="KW-0472">Membrane</keyword>
<keyword evidence="5" id="KW-1185">Reference proteome</keyword>
<evidence type="ECO:0000313" key="6">
    <source>
        <dbReference type="Proteomes" id="UP000183039"/>
    </source>
</evidence>
<evidence type="ECO:0000313" key="5">
    <source>
        <dbReference type="Proteomes" id="UP000065511"/>
    </source>
</evidence>
<evidence type="ECO:0000313" key="3">
    <source>
        <dbReference type="EMBL" id="ALS03193.1"/>
    </source>
</evidence>
<gene>
    <name evidence="3" type="ORF">ATZ33_17975</name>
    <name evidence="4" type="ORF">RV15_GL001651</name>
</gene>
<dbReference type="KEGG" id="ess:ATZ33_17975"/>
<sequence length="114" mass="12346">MFLFLVYVVLSTSGLILVKLGSQANSIQITNAIFSFSMSFTTIIGFLCYMFSFVLWMVIISKSEVSYIVPMGVAFTNIAVLIGSKLILQEQVSLGTVIGTGVIILGIVIIQLAK</sequence>
<evidence type="ECO:0000256" key="2">
    <source>
        <dbReference type="SAM" id="Phobius"/>
    </source>
</evidence>
<dbReference type="Proteomes" id="UP000065511">
    <property type="component" value="Chromosome"/>
</dbReference>
<accession>A0A0S3KGK5</accession>
<reference evidence="4 6" key="1">
    <citation type="submission" date="2014-12" db="EMBL/GenBank/DDBJ databases">
        <title>Draft genome sequences of 29 type strains of Enterococci.</title>
        <authorList>
            <person name="Zhong Z."/>
            <person name="Sun Z."/>
            <person name="Liu W."/>
            <person name="Zhang W."/>
            <person name="Zhang H."/>
        </authorList>
    </citation>
    <scope>NUCLEOTIDE SEQUENCE [LARGE SCALE GENOMIC DNA]</scope>
    <source>
        <strain evidence="4 6">DSM 22801</strain>
    </source>
</reference>
<keyword evidence="2" id="KW-1133">Transmembrane helix</keyword>
<dbReference type="AlphaFoldDB" id="A0A0S3KGK5"/>